<dbReference type="PANTHER" id="PTHR43737:SF1">
    <property type="entry name" value="DUF1501 DOMAIN-CONTAINING PROTEIN"/>
    <property type="match status" value="1"/>
</dbReference>
<dbReference type="SUPFAM" id="SSF53649">
    <property type="entry name" value="Alkaline phosphatase-like"/>
    <property type="match status" value="1"/>
</dbReference>
<dbReference type="OrthoDB" id="127333at2"/>
<dbReference type="Pfam" id="PF07394">
    <property type="entry name" value="DUF1501"/>
    <property type="match status" value="1"/>
</dbReference>
<organism evidence="1 2">
    <name type="scientific">Stieleria neptunia</name>
    <dbReference type="NCBI Taxonomy" id="2527979"/>
    <lineage>
        <taxon>Bacteria</taxon>
        <taxon>Pseudomonadati</taxon>
        <taxon>Planctomycetota</taxon>
        <taxon>Planctomycetia</taxon>
        <taxon>Pirellulales</taxon>
        <taxon>Pirellulaceae</taxon>
        <taxon>Stieleria</taxon>
    </lineage>
</organism>
<sequence>MNPLEEFKRRHNRRAFLAGGSLGLGSIAAGTLLGADYLLGGGNQLGAAEASGLPAGGASAFASIAPKAKRVIYLFQSGGPSQMDLFDYKPDLAKRFGEEVPLSVYPAERKTTMTSGQTSFPVAPSTFKFQQHGQSGIWLSETLPHLAKVVDEICVIKSMHTEAINHDPAATLFQTGSVIAGRPSMGAWVNYGLGTENANLPAFVAMTSNGSAKAGQPLYDRLWGAGFLPGRFQGVKFRGQGDPILDLYNPAGVTRTQRRRMLDSVEKLNQDRADKFNDPTIATRIAQYELAYRMQMSVPELIDVNDEPQSVLDMYGPQATQVGKYAYNCLLARRLAERGVRFIQLYHRGWDAHNNAPKQVPSQCRDTDQPTAALLSDLKQRGMLDETLVIWGGEFGRTVYCQGKLTDKVYGRDHHPNCFTYWMAGGGIRGGMTYGETDEYSVNVVEKPVHVHDLQATILAQLGIDHEQLTYRYQGRYFRLTDVHGNVIDDIVRS</sequence>
<dbReference type="RefSeq" id="WP_145389598.1">
    <property type="nucleotide sequence ID" value="NZ_CP037423.1"/>
</dbReference>
<name>A0A518HX69_9BACT</name>
<protein>
    <recommendedName>
        <fullName evidence="3">Sulfatase</fullName>
    </recommendedName>
</protein>
<accession>A0A518HX69</accession>
<reference evidence="1 2" key="1">
    <citation type="submission" date="2019-03" db="EMBL/GenBank/DDBJ databases">
        <title>Deep-cultivation of Planctomycetes and their phenomic and genomic characterization uncovers novel biology.</title>
        <authorList>
            <person name="Wiegand S."/>
            <person name="Jogler M."/>
            <person name="Boedeker C."/>
            <person name="Pinto D."/>
            <person name="Vollmers J."/>
            <person name="Rivas-Marin E."/>
            <person name="Kohn T."/>
            <person name="Peeters S.H."/>
            <person name="Heuer A."/>
            <person name="Rast P."/>
            <person name="Oberbeckmann S."/>
            <person name="Bunk B."/>
            <person name="Jeske O."/>
            <person name="Meyerdierks A."/>
            <person name="Storesund J.E."/>
            <person name="Kallscheuer N."/>
            <person name="Luecker S."/>
            <person name="Lage O.M."/>
            <person name="Pohl T."/>
            <person name="Merkel B.J."/>
            <person name="Hornburger P."/>
            <person name="Mueller R.-W."/>
            <person name="Bruemmer F."/>
            <person name="Labrenz M."/>
            <person name="Spormann A.M."/>
            <person name="Op den Camp H."/>
            <person name="Overmann J."/>
            <person name="Amann R."/>
            <person name="Jetten M.S.M."/>
            <person name="Mascher T."/>
            <person name="Medema M.H."/>
            <person name="Devos D.P."/>
            <person name="Kaster A.-K."/>
            <person name="Ovreas L."/>
            <person name="Rohde M."/>
            <person name="Galperin M.Y."/>
            <person name="Jogler C."/>
        </authorList>
    </citation>
    <scope>NUCLEOTIDE SEQUENCE [LARGE SCALE GENOMIC DNA]</scope>
    <source>
        <strain evidence="1 2">Enr13</strain>
    </source>
</reference>
<keyword evidence="2" id="KW-1185">Reference proteome</keyword>
<dbReference type="Proteomes" id="UP000319004">
    <property type="component" value="Chromosome"/>
</dbReference>
<dbReference type="InterPro" id="IPR010869">
    <property type="entry name" value="DUF1501"/>
</dbReference>
<proteinExistence type="predicted"/>
<dbReference type="EMBL" id="CP037423">
    <property type="protein sequence ID" value="QDV45443.1"/>
    <property type="molecule type" value="Genomic_DNA"/>
</dbReference>
<dbReference type="KEGG" id="snep:Enr13x_53220"/>
<evidence type="ECO:0000313" key="1">
    <source>
        <dbReference type="EMBL" id="QDV45443.1"/>
    </source>
</evidence>
<dbReference type="PANTHER" id="PTHR43737">
    <property type="entry name" value="BLL7424 PROTEIN"/>
    <property type="match status" value="1"/>
</dbReference>
<dbReference type="InterPro" id="IPR017850">
    <property type="entry name" value="Alkaline_phosphatase_core_sf"/>
</dbReference>
<evidence type="ECO:0000313" key="2">
    <source>
        <dbReference type="Proteomes" id="UP000319004"/>
    </source>
</evidence>
<evidence type="ECO:0008006" key="3">
    <source>
        <dbReference type="Google" id="ProtNLM"/>
    </source>
</evidence>
<dbReference type="AlphaFoldDB" id="A0A518HX69"/>
<gene>
    <name evidence="1" type="ORF">Enr13x_53220</name>
</gene>